<dbReference type="InterPro" id="IPR050351">
    <property type="entry name" value="BphY/WalK/GraS-like"/>
</dbReference>
<dbReference type="EC" id="2.7.13.3" evidence="2"/>
<proteinExistence type="predicted"/>
<sequence>MDEQDEGLDFSFVLASSVHDMKNSLGMLLHTLESMLADNPPENDAQRKTFSVLGYEASRINSELVQLLTLYRMQHESLRVQVDEHHVVDLLEDQVDRNDVLFQARDLEVTVKCDPDLKWYFDSELLGGVINNILVNCARYSHSQLLISAEVTDRGLDIRIADDGQGYPQSMLDAPLEMNAGVSFSSGSTNLGLLFAARIVQLHRAHGIRGSLKLANDGPLGGGILTLTLP</sequence>
<dbReference type="GO" id="GO:0016036">
    <property type="term" value="P:cellular response to phosphate starvation"/>
    <property type="evidence" value="ECO:0007669"/>
    <property type="project" value="TreeGrafter"/>
</dbReference>
<evidence type="ECO:0000259" key="7">
    <source>
        <dbReference type="PROSITE" id="PS50109"/>
    </source>
</evidence>
<dbReference type="AlphaFoldDB" id="A0A3N1NKJ5"/>
<keyword evidence="5 8" id="KW-0418">Kinase</keyword>
<protein>
    <recommendedName>
        <fullName evidence="2">histidine kinase</fullName>
        <ecNumber evidence="2">2.7.13.3</ecNumber>
    </recommendedName>
</protein>
<accession>A0A3N1NKJ5</accession>
<keyword evidence="3" id="KW-0597">Phosphoprotein</keyword>
<dbReference type="EMBL" id="RJUK01000001">
    <property type="protein sequence ID" value="ROQ20334.1"/>
    <property type="molecule type" value="Genomic_DNA"/>
</dbReference>
<evidence type="ECO:0000256" key="2">
    <source>
        <dbReference type="ARBA" id="ARBA00012438"/>
    </source>
</evidence>
<comment type="catalytic activity">
    <reaction evidence="1">
        <text>ATP + protein L-histidine = ADP + protein N-phospho-L-histidine.</text>
        <dbReference type="EC" id="2.7.13.3"/>
    </reaction>
</comment>
<dbReference type="InterPro" id="IPR036890">
    <property type="entry name" value="HATPase_C_sf"/>
</dbReference>
<keyword evidence="6" id="KW-0902">Two-component regulatory system</keyword>
<dbReference type="Pfam" id="PF02518">
    <property type="entry name" value="HATPase_c"/>
    <property type="match status" value="1"/>
</dbReference>
<gene>
    <name evidence="8" type="ORF">EDC38_0935</name>
</gene>
<keyword evidence="9" id="KW-1185">Reference proteome</keyword>
<comment type="caution">
    <text evidence="8">The sequence shown here is derived from an EMBL/GenBank/DDBJ whole genome shotgun (WGS) entry which is preliminary data.</text>
</comment>
<dbReference type="PANTHER" id="PTHR45453:SF1">
    <property type="entry name" value="PHOSPHATE REGULON SENSOR PROTEIN PHOR"/>
    <property type="match status" value="1"/>
</dbReference>
<dbReference type="PROSITE" id="PS50109">
    <property type="entry name" value="HIS_KIN"/>
    <property type="match status" value="1"/>
</dbReference>
<evidence type="ECO:0000256" key="1">
    <source>
        <dbReference type="ARBA" id="ARBA00000085"/>
    </source>
</evidence>
<reference evidence="8 9" key="1">
    <citation type="submission" date="2018-11" db="EMBL/GenBank/DDBJ databases">
        <title>Genomic Encyclopedia of Type Strains, Phase IV (KMG-IV): sequencing the most valuable type-strain genomes for metagenomic binning, comparative biology and taxonomic classification.</title>
        <authorList>
            <person name="Goeker M."/>
        </authorList>
    </citation>
    <scope>NUCLEOTIDE SEQUENCE [LARGE SCALE GENOMIC DNA]</scope>
    <source>
        <strain evidence="8 9">DSM 16974</strain>
    </source>
</reference>
<dbReference type="RefSeq" id="WP_123637510.1">
    <property type="nucleotide sequence ID" value="NZ_RJUK01000001.1"/>
</dbReference>
<evidence type="ECO:0000256" key="5">
    <source>
        <dbReference type="ARBA" id="ARBA00022777"/>
    </source>
</evidence>
<dbReference type="InterPro" id="IPR005467">
    <property type="entry name" value="His_kinase_dom"/>
</dbReference>
<dbReference type="GO" id="GO:0004721">
    <property type="term" value="F:phosphoprotein phosphatase activity"/>
    <property type="evidence" value="ECO:0007669"/>
    <property type="project" value="TreeGrafter"/>
</dbReference>
<dbReference type="GO" id="GO:0000155">
    <property type="term" value="F:phosphorelay sensor kinase activity"/>
    <property type="evidence" value="ECO:0007669"/>
    <property type="project" value="TreeGrafter"/>
</dbReference>
<dbReference type="PANTHER" id="PTHR45453">
    <property type="entry name" value="PHOSPHATE REGULON SENSOR PROTEIN PHOR"/>
    <property type="match status" value="1"/>
</dbReference>
<dbReference type="Gene3D" id="3.30.565.10">
    <property type="entry name" value="Histidine kinase-like ATPase, C-terminal domain"/>
    <property type="match status" value="1"/>
</dbReference>
<evidence type="ECO:0000313" key="9">
    <source>
        <dbReference type="Proteomes" id="UP000273643"/>
    </source>
</evidence>
<evidence type="ECO:0000313" key="8">
    <source>
        <dbReference type="EMBL" id="ROQ20334.1"/>
    </source>
</evidence>
<name>A0A3N1NKJ5_9GAMM</name>
<evidence type="ECO:0000256" key="3">
    <source>
        <dbReference type="ARBA" id="ARBA00022553"/>
    </source>
</evidence>
<dbReference type="GO" id="GO:0005886">
    <property type="term" value="C:plasma membrane"/>
    <property type="evidence" value="ECO:0007669"/>
    <property type="project" value="TreeGrafter"/>
</dbReference>
<evidence type="ECO:0000256" key="6">
    <source>
        <dbReference type="ARBA" id="ARBA00023012"/>
    </source>
</evidence>
<dbReference type="OrthoDB" id="9122109at2"/>
<dbReference type="InterPro" id="IPR003594">
    <property type="entry name" value="HATPase_dom"/>
</dbReference>
<dbReference type="SUPFAM" id="SSF55874">
    <property type="entry name" value="ATPase domain of HSP90 chaperone/DNA topoisomerase II/histidine kinase"/>
    <property type="match status" value="1"/>
</dbReference>
<feature type="domain" description="Histidine kinase" evidence="7">
    <location>
        <begin position="16"/>
        <end position="230"/>
    </location>
</feature>
<organism evidence="8 9">
    <name type="scientific">Marinimicrobium koreense</name>
    <dbReference type="NCBI Taxonomy" id="306545"/>
    <lineage>
        <taxon>Bacteria</taxon>
        <taxon>Pseudomonadati</taxon>
        <taxon>Pseudomonadota</taxon>
        <taxon>Gammaproteobacteria</taxon>
        <taxon>Cellvibrionales</taxon>
        <taxon>Cellvibrionaceae</taxon>
        <taxon>Marinimicrobium</taxon>
    </lineage>
</organism>
<evidence type="ECO:0000256" key="4">
    <source>
        <dbReference type="ARBA" id="ARBA00022679"/>
    </source>
</evidence>
<keyword evidence="4" id="KW-0808">Transferase</keyword>
<dbReference type="Proteomes" id="UP000273643">
    <property type="component" value="Unassembled WGS sequence"/>
</dbReference>